<dbReference type="OrthoDB" id="9800945at2"/>
<sequence>MSNEGLEIRHHDEGSQGEYRAHLSNSDKIGRLTWKKRGENVRVADHTLVPKEIGGRGIAAALVDALIKDARQEGFKIVPQCSYVEKKFDEHPEWSDLRAL</sequence>
<evidence type="ECO:0000313" key="4">
    <source>
        <dbReference type="Proteomes" id="UP000433104"/>
    </source>
</evidence>
<dbReference type="InterPro" id="IPR016181">
    <property type="entry name" value="Acyl_CoA_acyltransferase"/>
</dbReference>
<protein>
    <submittedName>
        <fullName evidence="3">N-acetyltransferase</fullName>
    </submittedName>
</protein>
<proteinExistence type="predicted"/>
<keyword evidence="4" id="KW-1185">Reference proteome</keyword>
<dbReference type="RefSeq" id="WP_160684193.1">
    <property type="nucleotide sequence ID" value="NZ_WTYW01000003.1"/>
</dbReference>
<feature type="compositionally biased region" description="Basic and acidic residues" evidence="1">
    <location>
        <begin position="1"/>
        <end position="14"/>
    </location>
</feature>
<dbReference type="EMBL" id="WTYW01000003">
    <property type="protein sequence ID" value="MXO86731.1"/>
    <property type="molecule type" value="Genomic_DNA"/>
</dbReference>
<name>A0A844ZDX9_9SPHN</name>
<dbReference type="PROSITE" id="PS51729">
    <property type="entry name" value="GNAT_YJDJ"/>
    <property type="match status" value="1"/>
</dbReference>
<dbReference type="Proteomes" id="UP000433104">
    <property type="component" value="Unassembled WGS sequence"/>
</dbReference>
<organism evidence="3 4">
    <name type="scientific">Parapontixanthobacter aurantiacus</name>
    <dbReference type="NCBI Taxonomy" id="1463599"/>
    <lineage>
        <taxon>Bacteria</taxon>
        <taxon>Pseudomonadati</taxon>
        <taxon>Pseudomonadota</taxon>
        <taxon>Alphaproteobacteria</taxon>
        <taxon>Sphingomonadales</taxon>
        <taxon>Erythrobacteraceae</taxon>
        <taxon>Parapontixanthobacter</taxon>
    </lineage>
</organism>
<feature type="region of interest" description="Disordered" evidence="1">
    <location>
        <begin position="1"/>
        <end position="22"/>
    </location>
</feature>
<dbReference type="SUPFAM" id="SSF55729">
    <property type="entry name" value="Acyl-CoA N-acyltransferases (Nat)"/>
    <property type="match status" value="1"/>
</dbReference>
<dbReference type="AlphaFoldDB" id="A0A844ZDX9"/>
<reference evidence="3 4" key="1">
    <citation type="submission" date="2019-12" db="EMBL/GenBank/DDBJ databases">
        <title>Genomic-based taxomic classification of the family Erythrobacteraceae.</title>
        <authorList>
            <person name="Xu L."/>
        </authorList>
    </citation>
    <scope>NUCLEOTIDE SEQUENCE [LARGE SCALE GENOMIC DNA]</scope>
    <source>
        <strain evidence="3 4">MCCC 1A09962</strain>
    </source>
</reference>
<gene>
    <name evidence="3" type="ORF">GRI38_11915</name>
</gene>
<dbReference type="PANTHER" id="PTHR31435">
    <property type="entry name" value="PROTEIN NATD1"/>
    <property type="match status" value="1"/>
</dbReference>
<dbReference type="PANTHER" id="PTHR31435:SF9">
    <property type="entry name" value="PROTEIN NATD1"/>
    <property type="match status" value="1"/>
</dbReference>
<feature type="domain" description="N-acetyltransferase" evidence="2">
    <location>
        <begin position="11"/>
        <end position="99"/>
    </location>
</feature>
<keyword evidence="3" id="KW-0808">Transferase</keyword>
<dbReference type="InterPro" id="IPR031165">
    <property type="entry name" value="GNAT_YJDJ"/>
</dbReference>
<comment type="caution">
    <text evidence="3">The sequence shown here is derived from an EMBL/GenBank/DDBJ whole genome shotgun (WGS) entry which is preliminary data.</text>
</comment>
<accession>A0A844ZDX9</accession>
<dbReference type="InterPro" id="IPR045057">
    <property type="entry name" value="Gcn5-rel_NAT"/>
</dbReference>
<evidence type="ECO:0000313" key="3">
    <source>
        <dbReference type="EMBL" id="MXO86731.1"/>
    </source>
</evidence>
<dbReference type="Pfam" id="PF14542">
    <property type="entry name" value="Acetyltransf_CG"/>
    <property type="match status" value="1"/>
</dbReference>
<dbReference type="Gene3D" id="3.40.630.30">
    <property type="match status" value="1"/>
</dbReference>
<evidence type="ECO:0000259" key="2">
    <source>
        <dbReference type="PROSITE" id="PS51729"/>
    </source>
</evidence>
<dbReference type="GO" id="GO:0016740">
    <property type="term" value="F:transferase activity"/>
    <property type="evidence" value="ECO:0007669"/>
    <property type="project" value="UniProtKB-KW"/>
</dbReference>
<evidence type="ECO:0000256" key="1">
    <source>
        <dbReference type="SAM" id="MobiDB-lite"/>
    </source>
</evidence>